<name>A0A809SB23_9PROT</name>
<evidence type="ECO:0000313" key="2">
    <source>
        <dbReference type="EMBL" id="BBP02012.1"/>
    </source>
</evidence>
<dbReference type="NCBIfam" id="TIGR02032">
    <property type="entry name" value="GG-red-SF"/>
    <property type="match status" value="1"/>
</dbReference>
<dbReference type="PANTHER" id="PTHR42685">
    <property type="entry name" value="GERANYLGERANYL DIPHOSPHATE REDUCTASE"/>
    <property type="match status" value="1"/>
</dbReference>
<protein>
    <submittedName>
        <fullName evidence="2">Geranylgeranyl reductase</fullName>
    </submittedName>
</protein>
<dbReference type="PANTHER" id="PTHR42685:SF22">
    <property type="entry name" value="CONDITIONED MEDIUM FACTOR RECEPTOR 1"/>
    <property type="match status" value="1"/>
</dbReference>
<dbReference type="PRINTS" id="PR00420">
    <property type="entry name" value="RNGMNOXGNASE"/>
</dbReference>
<dbReference type="InterPro" id="IPR011777">
    <property type="entry name" value="Geranylgeranyl_Rdtase_fam"/>
</dbReference>
<dbReference type="Gene3D" id="3.50.50.60">
    <property type="entry name" value="FAD/NAD(P)-binding domain"/>
    <property type="match status" value="1"/>
</dbReference>
<feature type="domain" description="Digeranylgeranylglycerophospholipid reductase catalytic" evidence="1">
    <location>
        <begin position="177"/>
        <end position="224"/>
    </location>
</feature>
<dbReference type="EMBL" id="AP021881">
    <property type="protein sequence ID" value="BBP02012.1"/>
    <property type="molecule type" value="Genomic_DNA"/>
</dbReference>
<evidence type="ECO:0000313" key="3">
    <source>
        <dbReference type="Proteomes" id="UP000463939"/>
    </source>
</evidence>
<gene>
    <name evidence="2" type="ORF">SFSGTM_27200</name>
</gene>
<dbReference type="Pfam" id="PF12831">
    <property type="entry name" value="FAD_oxidored"/>
    <property type="match status" value="1"/>
</dbReference>
<dbReference type="InterPro" id="IPR050407">
    <property type="entry name" value="Geranylgeranyl_reductase"/>
</dbReference>
<keyword evidence="3" id="KW-1185">Reference proteome</keyword>
<dbReference type="GO" id="GO:0016628">
    <property type="term" value="F:oxidoreductase activity, acting on the CH-CH group of donors, NAD or NADP as acceptor"/>
    <property type="evidence" value="ECO:0007669"/>
    <property type="project" value="InterPro"/>
</dbReference>
<dbReference type="Pfam" id="PF22578">
    <property type="entry name" value="GGR_cat"/>
    <property type="match status" value="1"/>
</dbReference>
<dbReference type="KEGG" id="sniv:SFSGTM_27200"/>
<dbReference type="AlphaFoldDB" id="A0A809SB23"/>
<proteinExistence type="predicted"/>
<evidence type="ECO:0000259" key="1">
    <source>
        <dbReference type="Pfam" id="PF22578"/>
    </source>
</evidence>
<dbReference type="InterPro" id="IPR036188">
    <property type="entry name" value="FAD/NAD-bd_sf"/>
</dbReference>
<dbReference type="InterPro" id="IPR054715">
    <property type="entry name" value="GGR_cat"/>
</dbReference>
<dbReference type="RefSeq" id="WP_162085712.1">
    <property type="nucleotide sequence ID" value="NZ_AP021881.1"/>
</dbReference>
<dbReference type="Proteomes" id="UP000463939">
    <property type="component" value="Chromosome"/>
</dbReference>
<dbReference type="SUPFAM" id="SSF51905">
    <property type="entry name" value="FAD/NAD(P)-binding domain"/>
    <property type="match status" value="1"/>
</dbReference>
<sequence length="354" mass="38100">MKQIDVLIIGLGPAGAAAALAAAQGGLSVMGVDRRHEIGVPVQCAEFIPLPMGKYAKADGVLYQHIKGMKSFLPSGAVAETEFPGLMINRAAFDQAIATAALDQGADLWLNSRLVSLDVTNNIATIHTEDGEVDIEYRLLVAADGPHSPVAQSLCLPEMEVVTTRQYTVPLKREYVDTDIWLSADYPGGYAWLFPKGNWANLGLGLDKRFTSDMKKPLDELHSQLVAQGLVGEEITYRTGGAIPVGGLREHLVIGNILFVGDAAGLTHPITGAGIAAAVISGERAGQAAVGLLREQDAGALEDFEEDVRDQFEIAVSRAVARRKWLDQQWLTEAAQTDGLHRKSWIAFPDYFVS</sequence>
<organism evidence="2 3">
    <name type="scientific">Sulfuriferula nivalis</name>
    <dbReference type="NCBI Taxonomy" id="2675298"/>
    <lineage>
        <taxon>Bacteria</taxon>
        <taxon>Pseudomonadati</taxon>
        <taxon>Pseudomonadota</taxon>
        <taxon>Betaproteobacteria</taxon>
        <taxon>Nitrosomonadales</taxon>
        <taxon>Sulfuricellaceae</taxon>
        <taxon>Sulfuriferula</taxon>
    </lineage>
</organism>
<reference evidence="3" key="1">
    <citation type="submission" date="2019-11" db="EMBL/GenBank/DDBJ databases">
        <title>Isolation and characterization of a novel species in the genus Sulfuriferula.</title>
        <authorList>
            <person name="Mochizuki J."/>
            <person name="Kojima H."/>
            <person name="Fukui M."/>
        </authorList>
    </citation>
    <scope>NUCLEOTIDE SEQUENCE [LARGE SCALE GENOMIC DNA]</scope>
    <source>
        <strain evidence="3">SGTM</strain>
    </source>
</reference>
<accession>A0A809SB23</accession>